<feature type="transmembrane region" description="Helical" evidence="1">
    <location>
        <begin position="12"/>
        <end position="34"/>
    </location>
</feature>
<feature type="transmembrane region" description="Helical" evidence="1">
    <location>
        <begin position="477"/>
        <end position="499"/>
    </location>
</feature>
<evidence type="ECO:0000256" key="1">
    <source>
        <dbReference type="SAM" id="Phobius"/>
    </source>
</evidence>
<feature type="transmembrane region" description="Helical" evidence="1">
    <location>
        <begin position="997"/>
        <end position="1015"/>
    </location>
</feature>
<proteinExistence type="predicted"/>
<feature type="transmembrane region" description="Helical" evidence="1">
    <location>
        <begin position="368"/>
        <end position="390"/>
    </location>
</feature>
<dbReference type="RefSeq" id="WP_055733108.1">
    <property type="nucleotide sequence ID" value="NZ_BMDY01000017.1"/>
</dbReference>
<keyword evidence="1" id="KW-1133">Transmembrane helix</keyword>
<feature type="transmembrane region" description="Helical" evidence="1">
    <location>
        <begin position="1027"/>
        <end position="1049"/>
    </location>
</feature>
<dbReference type="PRINTS" id="PR00702">
    <property type="entry name" value="ACRIFLAVINRP"/>
</dbReference>
<keyword evidence="3" id="KW-1185">Reference proteome</keyword>
<keyword evidence="1" id="KW-0812">Transmembrane</keyword>
<dbReference type="SUPFAM" id="SSF82714">
    <property type="entry name" value="Multidrug efflux transporter AcrB TolC docking domain, DN and DC subdomains"/>
    <property type="match status" value="2"/>
</dbReference>
<keyword evidence="1" id="KW-0472">Membrane</keyword>
<feature type="transmembrane region" description="Helical" evidence="1">
    <location>
        <begin position="543"/>
        <end position="566"/>
    </location>
</feature>
<dbReference type="PANTHER" id="PTHR32063:SF16">
    <property type="entry name" value="CATION EFFLUX SYSTEM (ACRB_ACRD_ACRF FAMILY)"/>
    <property type="match status" value="1"/>
</dbReference>
<dbReference type="Gene3D" id="1.20.1640.10">
    <property type="entry name" value="Multidrug efflux transporter AcrB transmembrane domain"/>
    <property type="match status" value="2"/>
</dbReference>
<sequence>MGIAGRIGERFLHSPITPLLALVGLLLGIFSVIITPKEEEPQIDVTFADVYIPFPGASPKEVENLVTLPAEKLISELNGIDTLYSFSQPNGAMIIVVFEVGVARNDAIVSLYNQLYANLDRLPSAAGVGQPLIKPRAIDDVPIVSLSLWDESQQLSPYELTQIAHSLETELKRLPGTKDVYTLGEQPMVASLRLDPLKLNAYGVEFKQIAQQLQANNYQSQLADLVQDNQVIKVQSGQFLSSVKELENLVVGSHQQQAVFLADVAEITLGPELPSQNVWLVNQQGTFPSVTIAIAKQAGENAVELAQRIEQRISQLENVLLPPQVHYQLSRNYGSTAADKANTLIGKLVFATIAVVLLVLLTMGWREALVVGIAIVITLAITLFSSWAWGFTLNRVSLFALIFSIGILVDDAIVVVENIHRHMGLSGASTKAKLAGLIPAAVDEVGGPTILATFTVIAALLPMAFVSGLMGPYMSPIPINASLGMLISLSVAFILSPWLSAKLLKPNPHHQPQDIHSGRLHDLFQKLIGPFLQAKQGRRNRSLLWLAVLLMIAGAVALPVNTWVVMKMLPFDNKSEFQVMVDLPEGRSLEQNQRLLFELSDYLMQVPEVADLQLYAGTTAPINFNGLVRHYFMRSSQELGDIQVNLVNKSERERDSHSIASSVRQGLQAIGANYQANIKVVEVPPGPPVWSPIVAEVYGPSDEIRQQAAQALKQHFQQTADIVDIDIMLPDAQPQWRLAIDRSKAALLGLNYAEIAQVINSAVGGQDVSVLHSQQHQYPIPIRLQLAEGAKLDLQAVLNLRMQNAQGQAIPLSEVVSINHGQIEMPIMHKNSIPMVMVVADMAGELDSPLYGMFEIALSTDDAGLPLKQHYIQQPDGLSDIAILWDGEWKITYETFRDMGLAYAVGMILIYLLVVAQFRSYLVPLIIMAPIPLTIIGVLPGHALLGAQFTATSMIGMIALAGIIVRNSILLVDFISQQAANGVPFAEAVISSGAVRAKPIVLTGLAAMIGALFILDDPIFNGLAISLIFGIFISTLLTLVVIPVLYYALMRKRFSE</sequence>
<feature type="transmembrane region" description="Helical" evidence="1">
    <location>
        <begin position="344"/>
        <end position="361"/>
    </location>
</feature>
<accession>A0ABQ1I5F9</accession>
<gene>
    <name evidence="2" type="ORF">GCM10007414_28000</name>
</gene>
<evidence type="ECO:0000313" key="3">
    <source>
        <dbReference type="Proteomes" id="UP000651977"/>
    </source>
</evidence>
<dbReference type="EMBL" id="BMDY01000017">
    <property type="protein sequence ID" value="GGB13036.1"/>
    <property type="molecule type" value="Genomic_DNA"/>
</dbReference>
<name>A0ABQ1I5F9_9ALTE</name>
<feature type="transmembrane region" description="Helical" evidence="1">
    <location>
        <begin position="450"/>
        <end position="471"/>
    </location>
</feature>
<feature type="transmembrane region" description="Helical" evidence="1">
    <location>
        <begin position="951"/>
        <end position="976"/>
    </location>
</feature>
<organism evidence="2 3">
    <name type="scientific">Agarivorans gilvus</name>
    <dbReference type="NCBI Taxonomy" id="680279"/>
    <lineage>
        <taxon>Bacteria</taxon>
        <taxon>Pseudomonadati</taxon>
        <taxon>Pseudomonadota</taxon>
        <taxon>Gammaproteobacteria</taxon>
        <taxon>Alteromonadales</taxon>
        <taxon>Alteromonadaceae</taxon>
        <taxon>Agarivorans</taxon>
    </lineage>
</organism>
<dbReference type="Gene3D" id="3.30.70.1320">
    <property type="entry name" value="Multidrug efflux transporter AcrB pore domain like"/>
    <property type="match status" value="1"/>
</dbReference>
<feature type="transmembrane region" description="Helical" evidence="1">
    <location>
        <begin position="900"/>
        <end position="918"/>
    </location>
</feature>
<feature type="transmembrane region" description="Helical" evidence="1">
    <location>
        <begin position="925"/>
        <end position="945"/>
    </location>
</feature>
<dbReference type="Pfam" id="PF00873">
    <property type="entry name" value="ACR_tran"/>
    <property type="match status" value="1"/>
</dbReference>
<dbReference type="SUPFAM" id="SSF82866">
    <property type="entry name" value="Multidrug efflux transporter AcrB transmembrane domain"/>
    <property type="match status" value="2"/>
</dbReference>
<dbReference type="PANTHER" id="PTHR32063">
    <property type="match status" value="1"/>
</dbReference>
<reference evidence="3" key="1">
    <citation type="journal article" date="2019" name="Int. J. Syst. Evol. Microbiol.">
        <title>The Global Catalogue of Microorganisms (GCM) 10K type strain sequencing project: providing services to taxonomists for standard genome sequencing and annotation.</title>
        <authorList>
            <consortium name="The Broad Institute Genomics Platform"/>
            <consortium name="The Broad Institute Genome Sequencing Center for Infectious Disease"/>
            <person name="Wu L."/>
            <person name="Ma J."/>
        </authorList>
    </citation>
    <scope>NUCLEOTIDE SEQUENCE [LARGE SCALE GENOMIC DNA]</scope>
    <source>
        <strain evidence="3">CGMCC 1.10131</strain>
    </source>
</reference>
<comment type="caution">
    <text evidence="2">The sequence shown here is derived from an EMBL/GenBank/DDBJ whole genome shotgun (WGS) entry which is preliminary data.</text>
</comment>
<evidence type="ECO:0000313" key="2">
    <source>
        <dbReference type="EMBL" id="GGB13036.1"/>
    </source>
</evidence>
<dbReference type="Proteomes" id="UP000651977">
    <property type="component" value="Unassembled WGS sequence"/>
</dbReference>
<protein>
    <submittedName>
        <fullName evidence="2">Multidrug transporter AcrB</fullName>
    </submittedName>
</protein>
<dbReference type="Gene3D" id="3.30.70.1440">
    <property type="entry name" value="Multidrug efflux transporter AcrB pore domain"/>
    <property type="match status" value="1"/>
</dbReference>
<dbReference type="SUPFAM" id="SSF82693">
    <property type="entry name" value="Multidrug efflux transporter AcrB pore domain, PN1, PN2, PC1 and PC2 subdomains"/>
    <property type="match status" value="3"/>
</dbReference>
<dbReference type="InterPro" id="IPR027463">
    <property type="entry name" value="AcrB_DN_DC_subdom"/>
</dbReference>
<dbReference type="Gene3D" id="3.30.2090.10">
    <property type="entry name" value="Multidrug efflux transporter AcrB TolC docking domain, DN and DC subdomains"/>
    <property type="match status" value="2"/>
</dbReference>
<dbReference type="Gene3D" id="3.30.70.1430">
    <property type="entry name" value="Multidrug efflux transporter AcrB pore domain"/>
    <property type="match status" value="2"/>
</dbReference>
<dbReference type="InterPro" id="IPR001036">
    <property type="entry name" value="Acrflvin-R"/>
</dbReference>